<gene>
    <name evidence="7" type="ORF">Fot_31965</name>
</gene>
<dbReference type="Pfam" id="PF17911">
    <property type="entry name" value="Ski2_N"/>
    <property type="match status" value="1"/>
</dbReference>
<dbReference type="SUPFAM" id="SSF52540">
    <property type="entry name" value="P-loop containing nucleoside triphosphate hydrolases"/>
    <property type="match status" value="1"/>
</dbReference>
<keyword evidence="8" id="KW-1185">Reference proteome</keyword>
<protein>
    <submittedName>
        <fullName evidence="7">ATP-dependent RNA helicase SKI2</fullName>
    </submittedName>
</protein>
<dbReference type="InterPro" id="IPR050699">
    <property type="entry name" value="RNA-DNA_Helicase"/>
</dbReference>
<dbReference type="PROSITE" id="PS51192">
    <property type="entry name" value="HELICASE_ATP_BIND_1"/>
    <property type="match status" value="1"/>
</dbReference>
<dbReference type="PANTHER" id="PTHR12131:SF24">
    <property type="entry name" value="DEXH-BOX ATP-DEPENDENT RNA HELICASE DEXH11"/>
    <property type="match status" value="1"/>
</dbReference>
<keyword evidence="4" id="KW-0067">ATP-binding</keyword>
<feature type="region of interest" description="Disordered" evidence="5">
    <location>
        <begin position="583"/>
        <end position="631"/>
    </location>
</feature>
<organism evidence="7 8">
    <name type="scientific">Forsythia ovata</name>
    <dbReference type="NCBI Taxonomy" id="205694"/>
    <lineage>
        <taxon>Eukaryota</taxon>
        <taxon>Viridiplantae</taxon>
        <taxon>Streptophyta</taxon>
        <taxon>Embryophyta</taxon>
        <taxon>Tracheophyta</taxon>
        <taxon>Spermatophyta</taxon>
        <taxon>Magnoliopsida</taxon>
        <taxon>eudicotyledons</taxon>
        <taxon>Gunneridae</taxon>
        <taxon>Pentapetalae</taxon>
        <taxon>asterids</taxon>
        <taxon>lamiids</taxon>
        <taxon>Lamiales</taxon>
        <taxon>Oleaceae</taxon>
        <taxon>Forsythieae</taxon>
        <taxon>Forsythia</taxon>
    </lineage>
</organism>
<name>A0ABD1T6F3_9LAMI</name>
<keyword evidence="3 7" id="KW-0347">Helicase</keyword>
<evidence type="ECO:0000313" key="7">
    <source>
        <dbReference type="EMBL" id="KAL2508318.1"/>
    </source>
</evidence>
<proteinExistence type="predicted"/>
<dbReference type="GO" id="GO:0005524">
    <property type="term" value="F:ATP binding"/>
    <property type="evidence" value="ECO:0007669"/>
    <property type="project" value="UniProtKB-KW"/>
</dbReference>
<dbReference type="Proteomes" id="UP001604277">
    <property type="component" value="Unassembled WGS sequence"/>
</dbReference>
<evidence type="ECO:0000259" key="6">
    <source>
        <dbReference type="PROSITE" id="PS51192"/>
    </source>
</evidence>
<dbReference type="EMBL" id="JBFOLJ010000009">
    <property type="protein sequence ID" value="KAL2508318.1"/>
    <property type="molecule type" value="Genomic_DNA"/>
</dbReference>
<dbReference type="PANTHER" id="PTHR12131">
    <property type="entry name" value="ATP-DEPENDENT RNA AND DNA HELICASE"/>
    <property type="match status" value="1"/>
</dbReference>
<feature type="compositionally biased region" description="Gly residues" evidence="5">
    <location>
        <begin position="621"/>
        <end position="631"/>
    </location>
</feature>
<evidence type="ECO:0000313" key="8">
    <source>
        <dbReference type="Proteomes" id="UP001604277"/>
    </source>
</evidence>
<dbReference type="Pfam" id="PF00270">
    <property type="entry name" value="DEAD"/>
    <property type="match status" value="1"/>
</dbReference>
<comment type="caution">
    <text evidence="7">The sequence shown here is derived from an EMBL/GenBank/DDBJ whole genome shotgun (WGS) entry which is preliminary data.</text>
</comment>
<dbReference type="InterPro" id="IPR011545">
    <property type="entry name" value="DEAD/DEAH_box_helicase_dom"/>
</dbReference>
<evidence type="ECO:0000256" key="1">
    <source>
        <dbReference type="ARBA" id="ARBA00022741"/>
    </source>
</evidence>
<feature type="compositionally biased region" description="Basic and acidic residues" evidence="5">
    <location>
        <begin position="594"/>
        <end position="603"/>
    </location>
</feature>
<dbReference type="SMART" id="SM00487">
    <property type="entry name" value="DEXDc"/>
    <property type="match status" value="1"/>
</dbReference>
<feature type="compositionally biased region" description="Polar residues" evidence="5">
    <location>
        <begin position="604"/>
        <end position="618"/>
    </location>
</feature>
<sequence>MGFPVANGLSFRVGFTGHSGHLRIEPLPPVERPNPLHSLPDFIPPPAFPMETPETIKEYIKEKHLLPRLDEDVFSPENAGRQWEFDWFDRAKTELELSFPRSVVVPTWEMPFRRKKHGQGDERWEPNSVEVDVSELTIGAKDSGALPRIVGPAKDFVRGSINKRPFHPGGLDNTDSLGKILPDGACNGEWVQEVLNGGPAQVVPPGFKDGLDFGDLKGHSCTWNVFESQSAAKSAPDMHLNEFSVQFDDLFTKAWEEDVIESVGDGHMSESETEVKELESVKESRQTESEVKELDVAGDVKKGESSVIDQILSVESEKSMSRLDGDNDNGAQQQKEAWALSGGSEEIAERFYELVPDMALNFPFELDPFQKEAIYYLERGESVFVAAHTSAGKTVVAEYAFALASKHCTRAVYTAPIKTISNQKYRDFCGKFDVGLLTGDVSLRPEASCLIMTTEILRSMLYRGADIIRDIEWVIFDEVHYVNDVERGVVWEEVIIMLPRHINFVLLSATVPNTNEFADWIGRTKQKQIRVIWTTKRPVPLEHCLFYSGELYTICENEEIVPQGLKAAKDACKKKNINVSGGTGSYSGSSAANDRSRTQKRESSSQGKQNKHSGFQNLGNSGAGWGNQNSGGGNAWGSWRSEASLWLSLIKKLSKKSLLPVVIFCFSKNRCDKSADKMTGTDLTTSSEKSEIRIFCDKAFSRLKGSDRNLPQLAAEELSPK</sequence>
<dbReference type="GO" id="GO:0016787">
    <property type="term" value="F:hydrolase activity"/>
    <property type="evidence" value="ECO:0007669"/>
    <property type="project" value="UniProtKB-KW"/>
</dbReference>
<dbReference type="InterPro" id="IPR027417">
    <property type="entry name" value="P-loop_NTPase"/>
</dbReference>
<keyword evidence="2" id="KW-0378">Hydrolase</keyword>
<evidence type="ECO:0000256" key="4">
    <source>
        <dbReference type="ARBA" id="ARBA00022840"/>
    </source>
</evidence>
<keyword evidence="1" id="KW-0547">Nucleotide-binding</keyword>
<evidence type="ECO:0000256" key="5">
    <source>
        <dbReference type="SAM" id="MobiDB-lite"/>
    </source>
</evidence>
<evidence type="ECO:0000256" key="3">
    <source>
        <dbReference type="ARBA" id="ARBA00022806"/>
    </source>
</evidence>
<evidence type="ECO:0000256" key="2">
    <source>
        <dbReference type="ARBA" id="ARBA00022801"/>
    </source>
</evidence>
<reference evidence="8" key="1">
    <citation type="submission" date="2024-07" db="EMBL/GenBank/DDBJ databases">
        <title>Two chromosome-level genome assemblies of Korean endemic species Abeliophyllum distichum and Forsythia ovata (Oleaceae).</title>
        <authorList>
            <person name="Jang H."/>
        </authorList>
    </citation>
    <scope>NUCLEOTIDE SEQUENCE [LARGE SCALE GENOMIC DNA]</scope>
</reference>
<feature type="domain" description="Helicase ATP-binding" evidence="6">
    <location>
        <begin position="374"/>
        <end position="529"/>
    </location>
</feature>
<dbReference type="FunFam" id="3.40.50.300:FF:000354">
    <property type="entry name" value="ATP-dependent RNA helicase SKI2"/>
    <property type="match status" value="1"/>
</dbReference>
<dbReference type="Gene3D" id="3.40.50.300">
    <property type="entry name" value="P-loop containing nucleotide triphosphate hydrolases"/>
    <property type="match status" value="2"/>
</dbReference>
<dbReference type="InterPro" id="IPR040801">
    <property type="entry name" value="Ski2_N"/>
</dbReference>
<dbReference type="GO" id="GO:0004386">
    <property type="term" value="F:helicase activity"/>
    <property type="evidence" value="ECO:0007669"/>
    <property type="project" value="UniProtKB-KW"/>
</dbReference>
<dbReference type="AlphaFoldDB" id="A0ABD1T6F3"/>
<dbReference type="InterPro" id="IPR014001">
    <property type="entry name" value="Helicase_ATP-bd"/>
</dbReference>
<accession>A0ABD1T6F3</accession>